<dbReference type="SUPFAM" id="SSF89372">
    <property type="entry name" value="Fucose-specific lectin"/>
    <property type="match status" value="1"/>
</dbReference>
<keyword evidence="2" id="KW-1185">Reference proteome</keyword>
<comment type="caution">
    <text evidence="1">The sequence shown here is derived from an EMBL/GenBank/DDBJ whole genome shotgun (WGS) entry which is preliminary data.</text>
</comment>
<dbReference type="Proteomes" id="UP001165089">
    <property type="component" value="Unassembled WGS sequence"/>
</dbReference>
<dbReference type="EMBL" id="BSDD01000002">
    <property type="protein sequence ID" value="GLH69973.1"/>
    <property type="molecule type" value="Genomic_DNA"/>
</dbReference>
<evidence type="ECO:0000313" key="2">
    <source>
        <dbReference type="Proteomes" id="UP001165089"/>
    </source>
</evidence>
<proteinExistence type="predicted"/>
<evidence type="ECO:0000313" key="1">
    <source>
        <dbReference type="EMBL" id="GLH69973.1"/>
    </source>
</evidence>
<protein>
    <recommendedName>
        <fullName evidence="3">Exo-alpha-sialidase</fullName>
    </recommendedName>
</protein>
<gene>
    <name evidence="1" type="ORF">GETHPA_15060</name>
</gene>
<accession>A0ABQ5Q661</accession>
<name>A0ABQ5Q661_9BACT</name>
<reference evidence="1 2" key="1">
    <citation type="journal article" date="2023" name="Antonie Van Leeuwenhoek">
        <title>Mesoterricola silvestris gen. nov., sp. nov., Mesoterricola sediminis sp. nov., Geothrix oryzae sp. nov., Geothrix edaphica sp. nov., Geothrix rubra sp. nov., and Geothrix limicola sp. nov., six novel members of Acidobacteriota isolated from soils.</title>
        <authorList>
            <person name="Itoh H."/>
            <person name="Sugisawa Y."/>
            <person name="Mise K."/>
            <person name="Xu Z."/>
            <person name="Kuniyasu M."/>
            <person name="Ushijima N."/>
            <person name="Kawano K."/>
            <person name="Kobayashi E."/>
            <person name="Shiratori Y."/>
            <person name="Masuda Y."/>
            <person name="Senoo K."/>
        </authorList>
    </citation>
    <scope>NUCLEOTIDE SEQUENCE [LARGE SCALE GENOMIC DNA]</scope>
    <source>
        <strain evidence="1 2">Red803</strain>
    </source>
</reference>
<dbReference type="RefSeq" id="WP_285724218.1">
    <property type="nucleotide sequence ID" value="NZ_BSDD01000002.1"/>
</dbReference>
<organism evidence="1 2">
    <name type="scientific">Geothrix rubra</name>
    <dbReference type="NCBI Taxonomy" id="2927977"/>
    <lineage>
        <taxon>Bacteria</taxon>
        <taxon>Pseudomonadati</taxon>
        <taxon>Acidobacteriota</taxon>
        <taxon>Holophagae</taxon>
        <taxon>Holophagales</taxon>
        <taxon>Holophagaceae</taxon>
        <taxon>Geothrix</taxon>
    </lineage>
</organism>
<evidence type="ECO:0008006" key="3">
    <source>
        <dbReference type="Google" id="ProtNLM"/>
    </source>
</evidence>
<sequence>MSLRTLLNRLLPGQPAPAAGTWGAPRPLDRGQVGRPQIAMDDHGNAIAAWHHRGQDHEGVYICRFHADQRSWDLVPRRLDSARTQAQAPEIAMNVRGEMAVVWQEREGDQTRVCARHMLGSAETWVPYPMTLQVAPGEVVSLHTAMDPAGNIHTVWCQGTRGAYRVYTSGYAAEEGAWDPQPTALGEPSPVPVFPQLAVNRAGHGLVVWSEEAAGAGNRLVACHYEPAGRAWSDRPTTVARGRATYLRLGVDPRGAAVVLWVEVGEGGVQNLHASHLDPRSLEWTPAPLLASGRAIHWPQVGLDGQGRAHAVWRQEAAGSVKLFARRYAGGHWEEARTLLGDDLGPNQAHGLSVNAEGQALAIWSQHQGGQTAVCVRRFDGTTWSARPLLLGAPGRREVQTPGAVFATGGHVAAIWRQGEPRDGLIVSAVGEA</sequence>